<reference evidence="2" key="1">
    <citation type="submission" date="2016-09" db="EMBL/GenBank/DDBJ databases">
        <authorList>
            <person name="Capua I."/>
            <person name="De Benedictis P."/>
            <person name="Joannis T."/>
            <person name="Lombin L.H."/>
            <person name="Cattoli G."/>
        </authorList>
    </citation>
    <scope>NUCLEOTIDE SEQUENCE</scope>
    <source>
        <strain evidence="2">B9</strain>
    </source>
</reference>
<dbReference type="RefSeq" id="WP_340521026.1">
    <property type="nucleotide sequence ID" value="NZ_FMSH01000058.1"/>
</dbReference>
<feature type="region of interest" description="Disordered" evidence="1">
    <location>
        <begin position="1"/>
        <end position="37"/>
    </location>
</feature>
<evidence type="ECO:0000313" key="2">
    <source>
        <dbReference type="EMBL" id="SCU74057.1"/>
    </source>
</evidence>
<evidence type="ECO:0000256" key="1">
    <source>
        <dbReference type="SAM" id="MobiDB-lite"/>
    </source>
</evidence>
<dbReference type="EMBL" id="FMSH01000058">
    <property type="protein sequence ID" value="SCU74057.1"/>
    <property type="molecule type" value="Genomic_DNA"/>
</dbReference>
<name>A0A1K0J4R6_CUPNE</name>
<dbReference type="AlphaFoldDB" id="A0A1K0J4R6"/>
<organism evidence="2">
    <name type="scientific">Cupriavidus necator</name>
    <name type="common">Alcaligenes eutrophus</name>
    <name type="synonym">Ralstonia eutropha</name>
    <dbReference type="NCBI Taxonomy" id="106590"/>
    <lineage>
        <taxon>Bacteria</taxon>
        <taxon>Pseudomonadati</taxon>
        <taxon>Pseudomonadota</taxon>
        <taxon>Betaproteobacteria</taxon>
        <taxon>Burkholderiales</taxon>
        <taxon>Burkholderiaceae</taxon>
        <taxon>Cupriavidus</taxon>
    </lineage>
</organism>
<gene>
    <name evidence="2" type="ORF">CNECB9_1500014</name>
</gene>
<proteinExistence type="predicted"/>
<protein>
    <submittedName>
        <fullName evidence="2">Uncharacterized protein</fullName>
    </submittedName>
</protein>
<accession>A0A1K0J4R6</accession>
<sequence>MPRTRLYRTLDTQPDGIPADAACPDSSVPPVTVPGEDDAIKPARRRLTGLLDIFAAFPSDFMSAGRGEQEQTGR</sequence>